<proteinExistence type="inferred from homology"/>
<keyword evidence="12" id="KW-1185">Reference proteome</keyword>
<evidence type="ECO:0000256" key="5">
    <source>
        <dbReference type="ARBA" id="ARBA00022729"/>
    </source>
</evidence>
<sequence length="700" mass="76333">MASPGTPRNGKTSQGLRWSRRLMHSALLAGAFAWAVANAQGTSYDQIYRDIGSLPCVRLLDNNRIIGCQAMKAKSGVLYRTDKQSDIDDFIDRKGRIRTQYTIVMPYWLMTDDNLQKLDGTKDIAGVLAVVNGTDPVYTISSRPNNTASPDTTCPNCEYGLYSKQTTYPNVWNPTGTGLLFKQYDFPIYALNTIDERNSISYRAVIQSADFNHVKGFDNYPLSAIEFHSFMWAAQSAEACLRKVTAAMDSRSFFHDLTIGVESSLTGMIAVLATAEALSRSPIPLSSMQKHIVYSLFSGEAWGFGGSQRFVKDISAPIDCIKPPAAGTTGCLYPFFSSLDFSRIQLSNIDRVYEVSQVGLIGQPADAAHYLHVHNSAQQQTVTQPLVQQMIQLNHFDISNGTAAPTYPALLAANADGVHRGLPPTSAASFLGAKDDIPTVVMTGYQKTMSSLTSQDTDDLWDPVTTVNAIQRAANVLARTTWLQAQGVQEGANTMLSPSQQQGLAQIAVDRQLVQDLLTCMTSNYSCPLVDRLLNVTASPTPPSRLPHYSGTLYSQSQPFPIFVWSFLANATAAAPEAPANATTPPSPSGQVGCSSKPGVVRCSAGEYCVADRCIVTMTRYHDAYGLGISMNQDNDYFIEDASKPVWVESTWDPIGLRLFTVTSPAAQRGELGIGLSMTIITIAAGWYAKRFMIQNFNFS</sequence>
<evidence type="ECO:0000256" key="6">
    <source>
        <dbReference type="ARBA" id="ARBA00022976"/>
    </source>
</evidence>
<evidence type="ECO:0000313" key="12">
    <source>
        <dbReference type="Proteomes" id="UP000807716"/>
    </source>
</evidence>
<dbReference type="AlphaFoldDB" id="A0A9P6UAJ4"/>
<evidence type="ECO:0000256" key="8">
    <source>
        <dbReference type="ARBA" id="ARBA00023136"/>
    </source>
</evidence>
<comment type="caution">
    <text evidence="11">The sequence shown here is derived from an EMBL/GenBank/DDBJ whole genome shotgun (WGS) entry which is preliminary data.</text>
</comment>
<dbReference type="Pfam" id="PF05450">
    <property type="entry name" value="Nicastrin"/>
    <property type="match status" value="1"/>
</dbReference>
<dbReference type="OrthoDB" id="10265862at2759"/>
<protein>
    <recommendedName>
        <fullName evidence="3">Nicastrin</fullName>
    </recommendedName>
</protein>
<feature type="domain" description="Nicastrin small lobe" evidence="10">
    <location>
        <begin position="55"/>
        <end position="233"/>
    </location>
</feature>
<dbReference type="PANTHER" id="PTHR21092:SF0">
    <property type="entry name" value="NICASTRIN"/>
    <property type="match status" value="1"/>
</dbReference>
<dbReference type="EMBL" id="JAAAJB010000088">
    <property type="protein sequence ID" value="KAG0266712.1"/>
    <property type="molecule type" value="Genomic_DNA"/>
</dbReference>
<keyword evidence="5" id="KW-0732">Signal</keyword>
<organism evidence="11 12">
    <name type="scientific">Actinomortierella ambigua</name>
    <dbReference type="NCBI Taxonomy" id="1343610"/>
    <lineage>
        <taxon>Eukaryota</taxon>
        <taxon>Fungi</taxon>
        <taxon>Fungi incertae sedis</taxon>
        <taxon>Mucoromycota</taxon>
        <taxon>Mortierellomycotina</taxon>
        <taxon>Mortierellomycetes</taxon>
        <taxon>Mortierellales</taxon>
        <taxon>Mortierellaceae</taxon>
        <taxon>Actinomortierella</taxon>
    </lineage>
</organism>
<reference evidence="11" key="1">
    <citation type="journal article" date="2020" name="Fungal Divers.">
        <title>Resolving the Mortierellaceae phylogeny through synthesis of multi-gene phylogenetics and phylogenomics.</title>
        <authorList>
            <person name="Vandepol N."/>
            <person name="Liber J."/>
            <person name="Desiro A."/>
            <person name="Na H."/>
            <person name="Kennedy M."/>
            <person name="Barry K."/>
            <person name="Grigoriev I.V."/>
            <person name="Miller A.N."/>
            <person name="O'Donnell K."/>
            <person name="Stajich J.E."/>
            <person name="Bonito G."/>
        </authorList>
    </citation>
    <scope>NUCLEOTIDE SEQUENCE</scope>
    <source>
        <strain evidence="11">BC1065</strain>
    </source>
</reference>
<dbReference type="InterPro" id="IPR041084">
    <property type="entry name" value="Ncstrn_small"/>
</dbReference>
<evidence type="ECO:0000256" key="3">
    <source>
        <dbReference type="ARBA" id="ARBA00015303"/>
    </source>
</evidence>
<keyword evidence="6" id="KW-0914">Notch signaling pathway</keyword>
<evidence type="ECO:0000256" key="7">
    <source>
        <dbReference type="ARBA" id="ARBA00022989"/>
    </source>
</evidence>
<dbReference type="Pfam" id="PF18266">
    <property type="entry name" value="Ncstrn_small"/>
    <property type="match status" value="1"/>
</dbReference>
<evidence type="ECO:0000313" key="11">
    <source>
        <dbReference type="EMBL" id="KAG0266712.1"/>
    </source>
</evidence>
<dbReference type="InterPro" id="IPR008710">
    <property type="entry name" value="Nicastrin"/>
</dbReference>
<dbReference type="PANTHER" id="PTHR21092">
    <property type="entry name" value="NICASTRIN"/>
    <property type="match status" value="1"/>
</dbReference>
<dbReference type="Proteomes" id="UP000807716">
    <property type="component" value="Unassembled WGS sequence"/>
</dbReference>
<keyword evidence="9" id="KW-0325">Glycoprotein</keyword>
<evidence type="ECO:0000256" key="9">
    <source>
        <dbReference type="ARBA" id="ARBA00023180"/>
    </source>
</evidence>
<dbReference type="Gene3D" id="3.40.630.10">
    <property type="entry name" value="Zn peptidases"/>
    <property type="match status" value="1"/>
</dbReference>
<keyword evidence="8" id="KW-0472">Membrane</keyword>
<comment type="subcellular location">
    <subcellularLocation>
        <location evidence="1">Membrane</location>
        <topology evidence="1">Single-pass type I membrane protein</topology>
    </subcellularLocation>
</comment>
<evidence type="ECO:0000256" key="4">
    <source>
        <dbReference type="ARBA" id="ARBA00022692"/>
    </source>
</evidence>
<accession>A0A9P6UAJ4</accession>
<gene>
    <name evidence="11" type="ORF">DFQ27_009488</name>
</gene>
<keyword evidence="4" id="KW-0812">Transmembrane</keyword>
<dbReference type="GO" id="GO:0016485">
    <property type="term" value="P:protein processing"/>
    <property type="evidence" value="ECO:0007669"/>
    <property type="project" value="InterPro"/>
</dbReference>
<keyword evidence="7" id="KW-1133">Transmembrane helix</keyword>
<comment type="similarity">
    <text evidence="2">Belongs to the nicastrin family.</text>
</comment>
<evidence type="ECO:0000256" key="1">
    <source>
        <dbReference type="ARBA" id="ARBA00004479"/>
    </source>
</evidence>
<evidence type="ECO:0000256" key="2">
    <source>
        <dbReference type="ARBA" id="ARBA00007717"/>
    </source>
</evidence>
<evidence type="ECO:0000259" key="10">
    <source>
        <dbReference type="Pfam" id="PF18266"/>
    </source>
</evidence>
<dbReference type="GO" id="GO:0005886">
    <property type="term" value="C:plasma membrane"/>
    <property type="evidence" value="ECO:0007669"/>
    <property type="project" value="UniProtKB-ARBA"/>
</dbReference>
<name>A0A9P6UAJ4_9FUNG</name>